<dbReference type="Proteomes" id="UP000030081">
    <property type="component" value="Plasmid p319"/>
</dbReference>
<protein>
    <submittedName>
        <fullName evidence="5">Transporter</fullName>
    </submittedName>
</protein>
<reference evidence="4 6" key="1">
    <citation type="submission" date="2014-10" db="EMBL/GenBank/DDBJ databases">
        <title>The Complete Genome Sequence for the Shellfish Pathogen Vibrio coralliilyticus RE98 Isolated from a Shellfish Hatchery.</title>
        <authorList>
            <person name="Richards G.P."/>
            <person name="Bono J.L."/>
            <person name="Watson M.A."/>
            <person name="Needleman D.S."/>
        </authorList>
    </citation>
    <scope>NUCLEOTIDE SEQUENCE [LARGE SCALE GENOMIC DNA]</scope>
    <source>
        <strain evidence="4 6">RE98</strain>
        <plasmid evidence="4 6">p319</plasmid>
    </source>
</reference>
<evidence type="ECO:0000313" key="5">
    <source>
        <dbReference type="EMBL" id="KJY66414.1"/>
    </source>
</evidence>
<gene>
    <name evidence="4" type="ORF">IX92_28420</name>
    <name evidence="5" type="ORF">TW71_24765</name>
</gene>
<keyword evidence="4" id="KW-0614">Plasmid</keyword>
<keyword evidence="6" id="KW-1185">Reference proteome</keyword>
<dbReference type="InterPro" id="IPR000914">
    <property type="entry name" value="SBP_5_dom"/>
</dbReference>
<dbReference type="InterPro" id="IPR039424">
    <property type="entry name" value="SBP_5"/>
</dbReference>
<keyword evidence="1" id="KW-0238">DNA-binding</keyword>
<dbReference type="EMBL" id="JXXR01000040">
    <property type="protein sequence ID" value="KJY66414.1"/>
    <property type="molecule type" value="Genomic_DNA"/>
</dbReference>
<sequence>MAEGTIRRLDQLLKTYDCHQTYQVRVEDLETVLATSRRNVALIVNRLVECDWIVWQPAVGRGQCSTLKIRVSLYDAVYQTIFDELKDERFELISKLIAQYRDVAVKALAQAMEVASMQYQSEDKILITQYPWVDQLCPRTTFRQSELQIIRSVYDTLFKIDAQGQLRTHLLRDYRFEGGKLTMWLRPDVYRHDGQLLTVEDVIYSLRQLKTVCGPVRHLYSDIRYIEAGPEPFCIELGLATNNPLFLYTLCTPSAAITCRDVMEFGPRRVAPIGTGPFSIHHWDRSGLQLSKHLSYFGKSALVESVVLRHDGDILTEGMSYNIVDSDCEIHQLQSMSYLTVHERCHDRLSGEEWEALLTYIEAERQRLAEWPMNPMRLPGAERLSAHSAPCPSLSGTFTLAHPKWTLPYLSATCRWLCEVLTQAGLTVKTIELTDVSSPESVSDRADFLFLEEVFESPYHYGVYEWLLTASGLRFAWDDTRLSQHVAAVHQRLGSASSETIQMSLLDTLATLRKQRSIVPLFYGIETVSAARHIKGIQVNASGYSDFYKLWVSHSR</sequence>
<accession>A0A7Y4DVK4</accession>
<evidence type="ECO:0000259" key="2">
    <source>
        <dbReference type="Pfam" id="PF00496"/>
    </source>
</evidence>
<dbReference type="PANTHER" id="PTHR30290">
    <property type="entry name" value="PERIPLASMIC BINDING COMPONENT OF ABC TRANSPORTER"/>
    <property type="match status" value="1"/>
</dbReference>
<evidence type="ECO:0000256" key="1">
    <source>
        <dbReference type="ARBA" id="ARBA00023125"/>
    </source>
</evidence>
<dbReference type="GO" id="GO:1904680">
    <property type="term" value="F:peptide transmembrane transporter activity"/>
    <property type="evidence" value="ECO:0007669"/>
    <property type="project" value="TreeGrafter"/>
</dbReference>
<proteinExistence type="predicted"/>
<geneLocation type="plasmid" evidence="4 6">
    <name>p319</name>
</geneLocation>
<dbReference type="InterPro" id="IPR025370">
    <property type="entry name" value="SgrR_HTH_N"/>
</dbReference>
<dbReference type="GO" id="GO:0015833">
    <property type="term" value="P:peptide transport"/>
    <property type="evidence" value="ECO:0007669"/>
    <property type="project" value="TreeGrafter"/>
</dbReference>
<evidence type="ECO:0000313" key="6">
    <source>
        <dbReference type="Proteomes" id="UP000030081"/>
    </source>
</evidence>
<dbReference type="SUPFAM" id="SSF53850">
    <property type="entry name" value="Periplasmic binding protein-like II"/>
    <property type="match status" value="1"/>
</dbReference>
<dbReference type="Pfam" id="PF12793">
    <property type="entry name" value="SgrR_N"/>
    <property type="match status" value="1"/>
</dbReference>
<evidence type="ECO:0000259" key="3">
    <source>
        <dbReference type="Pfam" id="PF12793"/>
    </source>
</evidence>
<dbReference type="GO" id="GO:0003677">
    <property type="term" value="F:DNA binding"/>
    <property type="evidence" value="ECO:0007669"/>
    <property type="project" value="UniProtKB-KW"/>
</dbReference>
<dbReference type="Pfam" id="PF00496">
    <property type="entry name" value="SBP_bac_5"/>
    <property type="match status" value="1"/>
</dbReference>
<dbReference type="KEGG" id="vcy:IX92_28420"/>
<feature type="domain" description="Solute-binding protein family 5" evidence="2">
    <location>
        <begin position="180"/>
        <end position="309"/>
    </location>
</feature>
<dbReference type="EMBL" id="CP009620">
    <property type="protein sequence ID" value="AIW22952.1"/>
    <property type="molecule type" value="Genomic_DNA"/>
</dbReference>
<dbReference type="RefSeq" id="WP_019274814.1">
    <property type="nucleotide sequence ID" value="NZ_CP009620.1"/>
</dbReference>
<organism evidence="5">
    <name type="scientific">Vibrio coralliilyticus</name>
    <dbReference type="NCBI Taxonomy" id="190893"/>
    <lineage>
        <taxon>Bacteria</taxon>
        <taxon>Pseudomonadati</taxon>
        <taxon>Pseudomonadota</taxon>
        <taxon>Gammaproteobacteria</taxon>
        <taxon>Vibrionales</taxon>
        <taxon>Vibrionaceae</taxon>
        <taxon>Vibrio</taxon>
    </lineage>
</organism>
<dbReference type="AlphaFoldDB" id="A0A7Y4DVK4"/>
<feature type="domain" description="Transcriptional regulator SgrR N-terminal HTH" evidence="3">
    <location>
        <begin position="12"/>
        <end position="114"/>
    </location>
</feature>
<name>A0A7Y4DVK4_9VIBR</name>
<dbReference type="PANTHER" id="PTHR30290:SF72">
    <property type="entry name" value="HTH-TYPE TRANSCRIPTIONAL REGULATOR SGRR"/>
    <property type="match status" value="1"/>
</dbReference>
<evidence type="ECO:0000313" key="4">
    <source>
        <dbReference type="EMBL" id="AIW22952.1"/>
    </source>
</evidence>
<reference evidence="5" key="2">
    <citation type="journal article" date="2015" name="BMC Genomics">
        <title>Genome mining reveals unlocked bioactive potential of marine Gram-negative bacteria.</title>
        <authorList>
            <person name="Machado H."/>
            <person name="Sonnenschein E.C."/>
            <person name="Melchiorsen J."/>
            <person name="Gram L."/>
        </authorList>
    </citation>
    <scope>NUCLEOTIDE SEQUENCE</scope>
    <source>
        <strain evidence="5">S2052</strain>
    </source>
</reference>
<dbReference type="Gene3D" id="3.40.190.10">
    <property type="entry name" value="Periplasmic binding protein-like II"/>
    <property type="match status" value="1"/>
</dbReference>